<gene>
    <name evidence="5" type="ORF">SAMN04489859_101919</name>
</gene>
<sequence length="339" mass="36638">MVKRDRPTLRTVAQATGLAVTTVSRALSDDPRIAQDTRQRVQEAARQLGYSPDRAAQRLRTGRTNVIAFVLNPHEEILGYGSSMIRGLTKALRGTPYHLVVMPNYADRPAIEPIENVLRNRLADGLIISRTTPDDLRVRLMLEGRFPFISHGRTELATPHPFVDFDNFGFAHAAAARLIGQGARRPCLIPAPSGMTFAQHLRMGFLRACGEAGIDGLILPDVSLDDPPEAIHAHIGAMIARGTPPDGFVCPGEVSAMAVHAAFADAGRAGDCRLVMKHTSGMAGIIRPRFDSIFEDLAEAGEMMGRLLLRAIAGDAPADLQHLFPAPPLIAGAAYEVRP</sequence>
<dbReference type="Pfam" id="PF00532">
    <property type="entry name" value="Peripla_BP_1"/>
    <property type="match status" value="1"/>
</dbReference>
<organism evidence="5 6">
    <name type="scientific">Paracoccus alcaliphilus</name>
    <dbReference type="NCBI Taxonomy" id="34002"/>
    <lineage>
        <taxon>Bacteria</taxon>
        <taxon>Pseudomonadati</taxon>
        <taxon>Pseudomonadota</taxon>
        <taxon>Alphaproteobacteria</taxon>
        <taxon>Rhodobacterales</taxon>
        <taxon>Paracoccaceae</taxon>
        <taxon>Paracoccus</taxon>
    </lineage>
</organism>
<dbReference type="Pfam" id="PF00356">
    <property type="entry name" value="LacI"/>
    <property type="match status" value="1"/>
</dbReference>
<dbReference type="InterPro" id="IPR010982">
    <property type="entry name" value="Lambda_DNA-bd_dom_sf"/>
</dbReference>
<evidence type="ECO:0000259" key="4">
    <source>
        <dbReference type="PROSITE" id="PS50932"/>
    </source>
</evidence>
<dbReference type="EMBL" id="FODE01000019">
    <property type="protein sequence ID" value="SEN84861.1"/>
    <property type="molecule type" value="Genomic_DNA"/>
</dbReference>
<dbReference type="InterPro" id="IPR000843">
    <property type="entry name" value="HTH_LacI"/>
</dbReference>
<dbReference type="SMART" id="SM00354">
    <property type="entry name" value="HTH_LACI"/>
    <property type="match status" value="1"/>
</dbReference>
<dbReference type="OrthoDB" id="60111at2"/>
<keyword evidence="6" id="KW-1185">Reference proteome</keyword>
<evidence type="ECO:0000313" key="5">
    <source>
        <dbReference type="EMBL" id="SEN84861.1"/>
    </source>
</evidence>
<reference evidence="5 6" key="1">
    <citation type="submission" date="2016-10" db="EMBL/GenBank/DDBJ databases">
        <authorList>
            <person name="de Groot N.N."/>
        </authorList>
    </citation>
    <scope>NUCLEOTIDE SEQUENCE [LARGE SCALE GENOMIC DNA]</scope>
    <source>
        <strain evidence="5 6">DSM 8512</strain>
    </source>
</reference>
<dbReference type="Gene3D" id="1.10.260.40">
    <property type="entry name" value="lambda repressor-like DNA-binding domains"/>
    <property type="match status" value="1"/>
</dbReference>
<dbReference type="CDD" id="cd01392">
    <property type="entry name" value="HTH_LacI"/>
    <property type="match status" value="1"/>
</dbReference>
<dbReference type="InterPro" id="IPR001761">
    <property type="entry name" value="Peripla_BP/Lac1_sug-bd_dom"/>
</dbReference>
<evidence type="ECO:0000313" key="6">
    <source>
        <dbReference type="Proteomes" id="UP000199054"/>
    </source>
</evidence>
<name>A0A1H8JWA2_9RHOB</name>
<dbReference type="GO" id="GO:0003700">
    <property type="term" value="F:DNA-binding transcription factor activity"/>
    <property type="evidence" value="ECO:0007669"/>
    <property type="project" value="TreeGrafter"/>
</dbReference>
<proteinExistence type="predicted"/>
<dbReference type="Gene3D" id="3.40.50.2300">
    <property type="match status" value="2"/>
</dbReference>
<protein>
    <submittedName>
        <fullName evidence="5">Transcriptional regulator, LacI family</fullName>
    </submittedName>
</protein>
<dbReference type="SUPFAM" id="SSF53822">
    <property type="entry name" value="Periplasmic binding protein-like I"/>
    <property type="match status" value="1"/>
</dbReference>
<dbReference type="SUPFAM" id="SSF47413">
    <property type="entry name" value="lambda repressor-like DNA-binding domains"/>
    <property type="match status" value="1"/>
</dbReference>
<evidence type="ECO:0000256" key="2">
    <source>
        <dbReference type="ARBA" id="ARBA00023125"/>
    </source>
</evidence>
<dbReference type="GO" id="GO:0000976">
    <property type="term" value="F:transcription cis-regulatory region binding"/>
    <property type="evidence" value="ECO:0007669"/>
    <property type="project" value="TreeGrafter"/>
</dbReference>
<dbReference type="RefSeq" id="WP_090613268.1">
    <property type="nucleotide sequence ID" value="NZ_CP067126.1"/>
</dbReference>
<dbReference type="PANTHER" id="PTHR30146">
    <property type="entry name" value="LACI-RELATED TRANSCRIPTIONAL REPRESSOR"/>
    <property type="match status" value="1"/>
</dbReference>
<evidence type="ECO:0000256" key="1">
    <source>
        <dbReference type="ARBA" id="ARBA00023015"/>
    </source>
</evidence>
<dbReference type="PANTHER" id="PTHR30146:SF138">
    <property type="entry name" value="TRANSCRIPTIONAL REGULATORY PROTEIN"/>
    <property type="match status" value="1"/>
</dbReference>
<keyword evidence="3" id="KW-0804">Transcription</keyword>
<accession>A0A1H8JWA2</accession>
<keyword evidence="2" id="KW-0238">DNA-binding</keyword>
<dbReference type="STRING" id="34002.SAMN04489859_101919"/>
<keyword evidence="1" id="KW-0805">Transcription regulation</keyword>
<dbReference type="PROSITE" id="PS50932">
    <property type="entry name" value="HTH_LACI_2"/>
    <property type="match status" value="1"/>
</dbReference>
<dbReference type="Proteomes" id="UP000199054">
    <property type="component" value="Unassembled WGS sequence"/>
</dbReference>
<feature type="domain" description="HTH lacI-type" evidence="4">
    <location>
        <begin position="7"/>
        <end position="61"/>
    </location>
</feature>
<dbReference type="AlphaFoldDB" id="A0A1H8JWA2"/>
<dbReference type="CDD" id="cd20009">
    <property type="entry name" value="PBP1_RafR-like"/>
    <property type="match status" value="1"/>
</dbReference>
<evidence type="ECO:0000256" key="3">
    <source>
        <dbReference type="ARBA" id="ARBA00023163"/>
    </source>
</evidence>
<dbReference type="InterPro" id="IPR028082">
    <property type="entry name" value="Peripla_BP_I"/>
</dbReference>